<dbReference type="EMBL" id="OV651817">
    <property type="protein sequence ID" value="CAH1110790.1"/>
    <property type="molecule type" value="Genomic_DNA"/>
</dbReference>
<dbReference type="GO" id="GO:0005109">
    <property type="term" value="F:frizzled binding"/>
    <property type="evidence" value="ECO:0007669"/>
    <property type="project" value="TreeGrafter"/>
</dbReference>
<reference evidence="5" key="1">
    <citation type="submission" date="2022-01" db="EMBL/GenBank/DDBJ databases">
        <authorList>
            <person name="King R."/>
        </authorList>
    </citation>
    <scope>NUCLEOTIDE SEQUENCE</scope>
</reference>
<evidence type="ECO:0000259" key="4">
    <source>
        <dbReference type="Pfam" id="PF19337"/>
    </source>
</evidence>
<evidence type="ECO:0000259" key="3">
    <source>
        <dbReference type="Pfam" id="PF06211"/>
    </source>
</evidence>
<dbReference type="AlphaFoldDB" id="A0A9P0D292"/>
<evidence type="ECO:0000256" key="2">
    <source>
        <dbReference type="SAM" id="SignalP"/>
    </source>
</evidence>
<evidence type="ECO:0000256" key="1">
    <source>
        <dbReference type="SAM" id="Phobius"/>
    </source>
</evidence>
<name>A0A9P0D292_9CUCU</name>
<keyword evidence="1" id="KW-0472">Membrane</keyword>
<feature type="chain" id="PRO_5040447774" evidence="2">
    <location>
        <begin position="25"/>
        <end position="338"/>
    </location>
</feature>
<protein>
    <submittedName>
        <fullName evidence="5">Uncharacterized protein</fullName>
    </submittedName>
</protein>
<feature type="signal peptide" evidence="2">
    <location>
        <begin position="1"/>
        <end position="24"/>
    </location>
</feature>
<dbReference type="InterPro" id="IPR045806">
    <property type="entry name" value="BAMBI_C"/>
</dbReference>
<sequence>MTLAICVYYLVWYCLSFFSGLVSAEEVVSVNKPIVKSAKPWHFSSEYVRCFCNLPSCVMTGYMCKSSGGGCFSDVAFQTNNDKGRHGCLELLEKKYKCHGKSGAHERTTFRRIENTKSHLMCCHHDMCNHIESPQTKNLINSTLLDDSVEETDSRYQQKQETFLYSDSEVWFRAATIAVPICGAVILFVLIALAVKILKSEHQNSAINKLGPTLYIQPISSHKNSKEKHNQDNFHRTYDNLLRKDYIISPHNNFYCNHSGDYQPQFHEPLIQCESSTSGEEKKSNHARYNLINYEESGKSIILEIEKEKPPCSQVNDSNNSKYADNVNKFCVEKTFLS</sequence>
<dbReference type="Pfam" id="PF06211">
    <property type="entry name" value="BAMBI"/>
    <property type="match status" value="1"/>
</dbReference>
<gene>
    <name evidence="5" type="ORF">PSYICH_LOCUS11605</name>
</gene>
<feature type="transmembrane region" description="Helical" evidence="1">
    <location>
        <begin position="170"/>
        <end position="195"/>
    </location>
</feature>
<dbReference type="PANTHER" id="PTHR15505">
    <property type="entry name" value="RIIA DOMAIN-CONTAINING PROTEIN 1"/>
    <property type="match status" value="1"/>
</dbReference>
<feature type="domain" description="BMP and activin membrane-bound inhibitor N-terminal" evidence="3">
    <location>
        <begin position="47"/>
        <end position="130"/>
    </location>
</feature>
<evidence type="ECO:0000313" key="6">
    <source>
        <dbReference type="Proteomes" id="UP001153636"/>
    </source>
</evidence>
<dbReference type="PANTHER" id="PTHR15505:SF1">
    <property type="entry name" value="BMP AND ACTIVIN MEMBRANE-BOUND INHIBITOR HOMOLOG"/>
    <property type="match status" value="1"/>
</dbReference>
<dbReference type="CDD" id="cd23576">
    <property type="entry name" value="TFP_LU_ECD_BAMBI"/>
    <property type="match status" value="1"/>
</dbReference>
<keyword evidence="1" id="KW-0812">Transmembrane</keyword>
<dbReference type="InterPro" id="IPR045860">
    <property type="entry name" value="Snake_toxin-like_sf"/>
</dbReference>
<keyword evidence="1" id="KW-1133">Transmembrane helix</keyword>
<dbReference type="Proteomes" id="UP001153636">
    <property type="component" value="Chromosome 5"/>
</dbReference>
<dbReference type="Pfam" id="PF19337">
    <property type="entry name" value="BAMBI_C"/>
    <property type="match status" value="1"/>
</dbReference>
<organism evidence="5 6">
    <name type="scientific">Psylliodes chrysocephalus</name>
    <dbReference type="NCBI Taxonomy" id="3402493"/>
    <lineage>
        <taxon>Eukaryota</taxon>
        <taxon>Metazoa</taxon>
        <taxon>Ecdysozoa</taxon>
        <taxon>Arthropoda</taxon>
        <taxon>Hexapoda</taxon>
        <taxon>Insecta</taxon>
        <taxon>Pterygota</taxon>
        <taxon>Neoptera</taxon>
        <taxon>Endopterygota</taxon>
        <taxon>Coleoptera</taxon>
        <taxon>Polyphaga</taxon>
        <taxon>Cucujiformia</taxon>
        <taxon>Chrysomeloidea</taxon>
        <taxon>Chrysomelidae</taxon>
        <taxon>Galerucinae</taxon>
        <taxon>Alticini</taxon>
        <taxon>Psylliodes</taxon>
    </lineage>
</organism>
<dbReference type="InterPro" id="IPR045807">
    <property type="entry name" value="BAMBI_N"/>
</dbReference>
<accession>A0A9P0D292</accession>
<dbReference type="OrthoDB" id="5914644at2759"/>
<keyword evidence="6" id="KW-1185">Reference proteome</keyword>
<dbReference type="Gene3D" id="2.10.60.10">
    <property type="entry name" value="CD59"/>
    <property type="match status" value="1"/>
</dbReference>
<proteinExistence type="predicted"/>
<keyword evidence="2" id="KW-0732">Signal</keyword>
<feature type="domain" description="BMP and activin membrane-bound inhibitor C-terminal" evidence="4">
    <location>
        <begin position="164"/>
        <end position="204"/>
    </location>
</feature>
<evidence type="ECO:0000313" key="5">
    <source>
        <dbReference type="EMBL" id="CAH1110790.1"/>
    </source>
</evidence>